<feature type="transmembrane region" description="Helical" evidence="7">
    <location>
        <begin position="235"/>
        <end position="265"/>
    </location>
</feature>
<dbReference type="AlphaFoldDB" id="A0A1Y1T3C8"/>
<dbReference type="InterPro" id="IPR007168">
    <property type="entry name" value="Phageshock_PspC_N"/>
</dbReference>
<keyword evidence="3 7" id="KW-0812">Transmembrane</keyword>
<feature type="transmembrane region" description="Helical" evidence="7">
    <location>
        <begin position="285"/>
        <end position="312"/>
    </location>
</feature>
<keyword evidence="12" id="KW-1185">Reference proteome</keyword>
<evidence type="ECO:0000256" key="2">
    <source>
        <dbReference type="ARBA" id="ARBA00022475"/>
    </source>
</evidence>
<dbReference type="Proteomes" id="UP000192746">
    <property type="component" value="Unassembled WGS sequence"/>
</dbReference>
<dbReference type="InterPro" id="IPR052027">
    <property type="entry name" value="PspC"/>
</dbReference>
<comment type="caution">
    <text evidence="11">The sequence shown here is derived from an EMBL/GenBank/DDBJ whole genome shotgun (WGS) entry which is preliminary data.</text>
</comment>
<evidence type="ECO:0000259" key="8">
    <source>
        <dbReference type="Pfam" id="PF04024"/>
    </source>
</evidence>
<feature type="compositionally biased region" description="Acidic residues" evidence="6">
    <location>
        <begin position="602"/>
        <end position="611"/>
    </location>
</feature>
<name>A0A1Y1T3C8_9FLAO</name>
<dbReference type="Pfam" id="PF22571">
    <property type="entry name" value="LiaI-LiaF-TM_PspC"/>
    <property type="match status" value="1"/>
</dbReference>
<feature type="transmembrane region" description="Helical" evidence="7">
    <location>
        <begin position="141"/>
        <end position="164"/>
    </location>
</feature>
<reference evidence="11 12" key="1">
    <citation type="submission" date="2013-04" db="EMBL/GenBank/DDBJ databases">
        <title>Zunongwangia sp. 22II14-10F7 Genome Sequencing.</title>
        <authorList>
            <person name="Lai Q."/>
            <person name="Shao Z."/>
        </authorList>
    </citation>
    <scope>NUCLEOTIDE SEQUENCE [LARGE SCALE GENOMIC DNA]</scope>
    <source>
        <strain evidence="11 12">22II14-10F7</strain>
    </source>
</reference>
<dbReference type="Pfam" id="PF22744">
    <property type="entry name" value="Toast-rack_PspC-Cterm"/>
    <property type="match status" value="1"/>
</dbReference>
<feature type="region of interest" description="Disordered" evidence="6">
    <location>
        <begin position="532"/>
        <end position="621"/>
    </location>
</feature>
<gene>
    <name evidence="11" type="ORF">IIF7_10023</name>
</gene>
<feature type="transmembrane region" description="Helical" evidence="7">
    <location>
        <begin position="324"/>
        <end position="342"/>
    </location>
</feature>
<evidence type="ECO:0000259" key="10">
    <source>
        <dbReference type="Pfam" id="PF22744"/>
    </source>
</evidence>
<evidence type="ECO:0000256" key="3">
    <source>
        <dbReference type="ARBA" id="ARBA00022692"/>
    </source>
</evidence>
<evidence type="ECO:0000256" key="4">
    <source>
        <dbReference type="ARBA" id="ARBA00022989"/>
    </source>
</evidence>
<evidence type="ECO:0000259" key="9">
    <source>
        <dbReference type="Pfam" id="PF22571"/>
    </source>
</evidence>
<organism evidence="11 12">
    <name type="scientific">Zunongwangia atlantica 22II14-10F7</name>
    <dbReference type="NCBI Taxonomy" id="1185767"/>
    <lineage>
        <taxon>Bacteria</taxon>
        <taxon>Pseudomonadati</taxon>
        <taxon>Bacteroidota</taxon>
        <taxon>Flavobacteriia</taxon>
        <taxon>Flavobacteriales</taxon>
        <taxon>Flavobacteriaceae</taxon>
        <taxon>Zunongwangia</taxon>
    </lineage>
</organism>
<dbReference type="InterPro" id="IPR054321">
    <property type="entry name" value="PspC-rel_TM"/>
</dbReference>
<feature type="domain" description="PspC-related transmembrane region" evidence="9">
    <location>
        <begin position="207"/>
        <end position="346"/>
    </location>
</feature>
<evidence type="ECO:0000313" key="11">
    <source>
        <dbReference type="EMBL" id="ORL45540.1"/>
    </source>
</evidence>
<accession>A0A1Y1T3C8</accession>
<feature type="domain" description="Phage shock protein PspC N-terminal" evidence="8">
    <location>
        <begin position="110"/>
        <end position="168"/>
    </location>
</feature>
<dbReference type="STRING" id="1185767.IIF7_10023"/>
<dbReference type="EMBL" id="ARYN01000008">
    <property type="protein sequence ID" value="ORL45540.1"/>
    <property type="molecule type" value="Genomic_DNA"/>
</dbReference>
<dbReference type="RefSeq" id="WP_245801610.1">
    <property type="nucleotide sequence ID" value="NZ_ARYN01000008.1"/>
</dbReference>
<feature type="compositionally biased region" description="Basic and acidic residues" evidence="6">
    <location>
        <begin position="539"/>
        <end position="562"/>
    </location>
</feature>
<feature type="domain" description="PspC-related ToastRack" evidence="10">
    <location>
        <begin position="393"/>
        <end position="525"/>
    </location>
</feature>
<dbReference type="PANTHER" id="PTHR33885">
    <property type="entry name" value="PHAGE SHOCK PROTEIN C"/>
    <property type="match status" value="1"/>
</dbReference>
<proteinExistence type="predicted"/>
<evidence type="ECO:0000256" key="6">
    <source>
        <dbReference type="SAM" id="MobiDB-lite"/>
    </source>
</evidence>
<keyword evidence="5 7" id="KW-0472">Membrane</keyword>
<evidence type="ECO:0000313" key="12">
    <source>
        <dbReference type="Proteomes" id="UP000192746"/>
    </source>
</evidence>
<dbReference type="Pfam" id="PF04024">
    <property type="entry name" value="PspC"/>
    <property type="match status" value="1"/>
</dbReference>
<keyword evidence="2" id="KW-1003">Cell membrane</keyword>
<keyword evidence="4 7" id="KW-1133">Transmembrane helix</keyword>
<dbReference type="GO" id="GO:0005886">
    <property type="term" value="C:plasma membrane"/>
    <property type="evidence" value="ECO:0007669"/>
    <property type="project" value="UniProtKB-SubCell"/>
</dbReference>
<dbReference type="PANTHER" id="PTHR33885:SF3">
    <property type="entry name" value="PHAGE SHOCK PROTEIN C"/>
    <property type="match status" value="1"/>
</dbReference>
<evidence type="ECO:0000256" key="7">
    <source>
        <dbReference type="SAM" id="Phobius"/>
    </source>
</evidence>
<feature type="compositionally biased region" description="Basic and acidic residues" evidence="6">
    <location>
        <begin position="571"/>
        <end position="595"/>
    </location>
</feature>
<sequence length="621" mass="70648">MNKTININLAGMFFHIDEDAFKKLQHYLDAIKRSFTDKQGRDEIILDIEARIAELFAEKRADKSQVISMIDVDEVIAIMGQPEDYMVDEDIFEDEPETTTSKKTKKSSNKRLYRDTENSYVGGVSSGLGHYLEIDAIWIRLLWVVLTLASTGIFILIYIAFWIFTPEAKTTAEKLSMRGEEVTISNIEKKIREGFDNVSEKVKNVDYQKYGNRAKAGAGSAASAFAKVINVFLRIIVAFVGIVILLTAGCGLIALFISLFTFGTFGIIDAPWNDYLIMHISGTSIWIGAIFSFFAVGVPLFFLFILGLKILVKNLKSIGNTAKLVLLGLWIISAIGLAVIGVKEATSRAISENVVETFSIPATKQDTLTIEMRNNNQYKSYVGYRNHNVQLKYDENENGVLYSENIRVIIRSTKDSIAKIEVNKEADGKSVLDAKRRAENIEYGFDLKGNTLYLDSYFLVREQLKARDQELYVTLWLPEGSHFIADDNVNYFHRNSYRSNDILQNDQEGYLLRVENDHAVCLDCPIEEIEEEDEDVFDSEERTFNTSAEEEKYLEEQKKRFEQEDEDVFDSEERVFNTAAEEERYLRNQAKKLEENTNNTDEPTDASDDFDASVSNTNKSV</sequence>
<protein>
    <submittedName>
        <fullName evidence="11">PspC domain-containing protein</fullName>
    </submittedName>
</protein>
<comment type="subcellular location">
    <subcellularLocation>
        <location evidence="1">Cell membrane</location>
        <topology evidence="1">Single-pass membrane protein</topology>
    </subcellularLocation>
</comment>
<evidence type="ECO:0000256" key="5">
    <source>
        <dbReference type="ARBA" id="ARBA00023136"/>
    </source>
</evidence>
<evidence type="ECO:0000256" key="1">
    <source>
        <dbReference type="ARBA" id="ARBA00004162"/>
    </source>
</evidence>
<dbReference type="InterPro" id="IPR054319">
    <property type="entry name" value="PspC-rel_ToastRack"/>
</dbReference>